<dbReference type="OrthoDB" id="271226at2759"/>
<dbReference type="InterPro" id="IPR032675">
    <property type="entry name" value="LRR_dom_sf"/>
</dbReference>
<keyword evidence="1" id="KW-0433">Leucine-rich repeat</keyword>
<protein>
    <submittedName>
        <fullName evidence="4">TBCE protein</fullName>
    </submittedName>
</protein>
<dbReference type="SUPFAM" id="SSF52058">
    <property type="entry name" value="L domain-like"/>
    <property type="match status" value="1"/>
</dbReference>
<evidence type="ECO:0000313" key="5">
    <source>
        <dbReference type="Proteomes" id="UP000649617"/>
    </source>
</evidence>
<keyword evidence="2" id="KW-0677">Repeat</keyword>
<feature type="compositionally biased region" description="Basic and acidic residues" evidence="3">
    <location>
        <begin position="148"/>
        <end position="160"/>
    </location>
</feature>
<feature type="region of interest" description="Disordered" evidence="3">
    <location>
        <begin position="148"/>
        <end position="183"/>
    </location>
</feature>
<name>A0A812N1B3_SYMPI</name>
<accession>A0A812N1B3</accession>
<feature type="compositionally biased region" description="Low complexity" evidence="3">
    <location>
        <begin position="161"/>
        <end position="183"/>
    </location>
</feature>
<evidence type="ECO:0000313" key="4">
    <source>
        <dbReference type="EMBL" id="CAE7288725.1"/>
    </source>
</evidence>
<evidence type="ECO:0000256" key="1">
    <source>
        <dbReference type="ARBA" id="ARBA00022614"/>
    </source>
</evidence>
<evidence type="ECO:0000256" key="2">
    <source>
        <dbReference type="ARBA" id="ARBA00022737"/>
    </source>
</evidence>
<sequence length="183" mass="19813">MALMPTSASREIAWTEMTSLSCVLPKLSENALADLNDVYRLPSLSTLDISKNKFETLIAPWHEMAALKALDVAGNALAEVKAFKPLEVMAALRSLSAAGCPVEEQDGVNIRLEILIFQGQLQTLNGEEVTPEEKEEAKALHEKRLEEEAERLRQEEEARLAAEAAAAEAAAAAQEGEGQAADE</sequence>
<dbReference type="AlphaFoldDB" id="A0A812N1B3"/>
<proteinExistence type="predicted"/>
<keyword evidence="5" id="KW-1185">Reference proteome</keyword>
<dbReference type="EMBL" id="CAJNIZ010009813">
    <property type="protein sequence ID" value="CAE7288725.1"/>
    <property type="molecule type" value="Genomic_DNA"/>
</dbReference>
<gene>
    <name evidence="4" type="primary">TBCE</name>
    <name evidence="4" type="ORF">SPIL2461_LOCUS6490</name>
</gene>
<dbReference type="Proteomes" id="UP000649617">
    <property type="component" value="Unassembled WGS sequence"/>
</dbReference>
<comment type="caution">
    <text evidence="4">The sequence shown here is derived from an EMBL/GenBank/DDBJ whole genome shotgun (WGS) entry which is preliminary data.</text>
</comment>
<dbReference type="PANTHER" id="PTHR18849">
    <property type="entry name" value="LEUCINE RICH REPEAT PROTEIN"/>
    <property type="match status" value="1"/>
</dbReference>
<evidence type="ECO:0000256" key="3">
    <source>
        <dbReference type="SAM" id="MobiDB-lite"/>
    </source>
</evidence>
<reference evidence="4" key="1">
    <citation type="submission" date="2021-02" db="EMBL/GenBank/DDBJ databases">
        <authorList>
            <person name="Dougan E. K."/>
            <person name="Rhodes N."/>
            <person name="Thang M."/>
            <person name="Chan C."/>
        </authorList>
    </citation>
    <scope>NUCLEOTIDE SEQUENCE</scope>
</reference>
<organism evidence="4 5">
    <name type="scientific">Symbiodinium pilosum</name>
    <name type="common">Dinoflagellate</name>
    <dbReference type="NCBI Taxonomy" id="2952"/>
    <lineage>
        <taxon>Eukaryota</taxon>
        <taxon>Sar</taxon>
        <taxon>Alveolata</taxon>
        <taxon>Dinophyceae</taxon>
        <taxon>Suessiales</taxon>
        <taxon>Symbiodiniaceae</taxon>
        <taxon>Symbiodinium</taxon>
    </lineage>
</organism>
<dbReference type="Gene3D" id="3.80.10.10">
    <property type="entry name" value="Ribonuclease Inhibitor"/>
    <property type="match status" value="1"/>
</dbReference>
<dbReference type="PANTHER" id="PTHR18849:SF0">
    <property type="entry name" value="CILIA- AND FLAGELLA-ASSOCIATED PROTEIN 410-RELATED"/>
    <property type="match status" value="1"/>
</dbReference>